<reference evidence="6" key="1">
    <citation type="submission" date="2022-11" db="UniProtKB">
        <authorList>
            <consortium name="WormBaseParasite"/>
        </authorList>
    </citation>
    <scope>IDENTIFICATION</scope>
</reference>
<dbReference type="GO" id="GO:0004757">
    <property type="term" value="F:sepiapterin reductase (NADP+) activity"/>
    <property type="evidence" value="ECO:0007669"/>
    <property type="project" value="TreeGrafter"/>
</dbReference>
<evidence type="ECO:0000256" key="1">
    <source>
        <dbReference type="ARBA" id="ARBA00004496"/>
    </source>
</evidence>
<comment type="subcellular location">
    <subcellularLocation>
        <location evidence="1">Cytoplasm</location>
    </subcellularLocation>
</comment>
<evidence type="ECO:0000256" key="3">
    <source>
        <dbReference type="ARBA" id="ARBA00022857"/>
    </source>
</evidence>
<evidence type="ECO:0000256" key="2">
    <source>
        <dbReference type="ARBA" id="ARBA00022490"/>
    </source>
</evidence>
<dbReference type="Pfam" id="PF00106">
    <property type="entry name" value="adh_short"/>
    <property type="match status" value="1"/>
</dbReference>
<keyword evidence="5" id="KW-1185">Reference proteome</keyword>
<keyword evidence="3" id="KW-0521">NADP</keyword>
<dbReference type="Gene3D" id="3.40.50.720">
    <property type="entry name" value="NAD(P)-binding Rossmann-like Domain"/>
    <property type="match status" value="1"/>
</dbReference>
<dbReference type="PANTHER" id="PTHR44085:SF2">
    <property type="entry name" value="SEPIAPTERIN REDUCTASE"/>
    <property type="match status" value="1"/>
</dbReference>
<dbReference type="GO" id="GO:0006729">
    <property type="term" value="P:tetrahydrobiopterin biosynthetic process"/>
    <property type="evidence" value="ECO:0007669"/>
    <property type="project" value="TreeGrafter"/>
</dbReference>
<dbReference type="InterPro" id="IPR051721">
    <property type="entry name" value="Biopterin_syn/organic_redct"/>
</dbReference>
<dbReference type="SUPFAM" id="SSF51735">
    <property type="entry name" value="NAD(P)-binding Rossmann-fold domains"/>
    <property type="match status" value="1"/>
</dbReference>
<dbReference type="PANTHER" id="PTHR44085">
    <property type="entry name" value="SEPIAPTERIN REDUCTASE"/>
    <property type="match status" value="1"/>
</dbReference>
<dbReference type="PRINTS" id="PR00081">
    <property type="entry name" value="GDHRDH"/>
</dbReference>
<organism evidence="5 6">
    <name type="scientific">Globodera rostochiensis</name>
    <name type="common">Golden nematode worm</name>
    <name type="synonym">Heterodera rostochiensis</name>
    <dbReference type="NCBI Taxonomy" id="31243"/>
    <lineage>
        <taxon>Eukaryota</taxon>
        <taxon>Metazoa</taxon>
        <taxon>Ecdysozoa</taxon>
        <taxon>Nematoda</taxon>
        <taxon>Chromadorea</taxon>
        <taxon>Rhabditida</taxon>
        <taxon>Tylenchina</taxon>
        <taxon>Tylenchomorpha</taxon>
        <taxon>Tylenchoidea</taxon>
        <taxon>Heteroderidae</taxon>
        <taxon>Heteroderinae</taxon>
        <taxon>Globodera</taxon>
    </lineage>
</organism>
<evidence type="ECO:0000256" key="4">
    <source>
        <dbReference type="ARBA" id="ARBA00023002"/>
    </source>
</evidence>
<protein>
    <submittedName>
        <fullName evidence="6">Sepiapterin reductase</fullName>
    </submittedName>
</protein>
<proteinExistence type="predicted"/>
<dbReference type="WBParaSite" id="Gr19_v10_g292.t1">
    <property type="protein sequence ID" value="Gr19_v10_g292.t1"/>
    <property type="gene ID" value="Gr19_v10_g292"/>
</dbReference>
<dbReference type="GO" id="GO:0005737">
    <property type="term" value="C:cytoplasm"/>
    <property type="evidence" value="ECO:0007669"/>
    <property type="project" value="UniProtKB-SubCell"/>
</dbReference>
<dbReference type="AlphaFoldDB" id="A0A914HP29"/>
<evidence type="ECO:0000313" key="6">
    <source>
        <dbReference type="WBParaSite" id="Gr19_v10_g292.t1"/>
    </source>
</evidence>
<dbReference type="InterPro" id="IPR036291">
    <property type="entry name" value="NAD(P)-bd_dom_sf"/>
</dbReference>
<dbReference type="InterPro" id="IPR002347">
    <property type="entry name" value="SDR_fam"/>
</dbReference>
<name>A0A914HP29_GLORO</name>
<sequence length="295" mass="33029">MASTAKLEAKKVLVVVTGASRGIGRELALQLAKYFEKSECVFVLYARDKEALEAVKGQLLKENPLATVELIFADLSLQPFALGSIDSRIRACEEKVPFDLCLVFHNAGTVGEMAKRSSELNDESQWHEYLQTNLVSAILLNNGIYGALKKTEEAGRLFIVNITSLLSVKAFPSFTQYSVGKAAREAYFRAFAVEHPKCRVLNYAPGPVDTDMHAEVREKTYDSSVREVFSKHRHDTNLHRKLLRPEETVQRLIQTIAEDKFEKEASLGVDRIGKRMLSCEVAEEQKDGKDSKSKS</sequence>
<keyword evidence="2" id="KW-0963">Cytoplasm</keyword>
<dbReference type="Proteomes" id="UP000887572">
    <property type="component" value="Unplaced"/>
</dbReference>
<evidence type="ECO:0000313" key="5">
    <source>
        <dbReference type="Proteomes" id="UP000887572"/>
    </source>
</evidence>
<keyword evidence="4" id="KW-0560">Oxidoreductase</keyword>
<accession>A0A914HP29</accession>